<dbReference type="SUPFAM" id="SSF55486">
    <property type="entry name" value="Metalloproteases ('zincins'), catalytic domain"/>
    <property type="match status" value="1"/>
</dbReference>
<keyword evidence="1" id="KW-0732">Signal</keyword>
<proteinExistence type="predicted"/>
<evidence type="ECO:0000313" key="4">
    <source>
        <dbReference type="Proteomes" id="UP001056500"/>
    </source>
</evidence>
<dbReference type="InterPro" id="IPR012854">
    <property type="entry name" value="Cu_amine_oxidase-like_N"/>
</dbReference>
<protein>
    <submittedName>
        <fullName evidence="3">Copper amine oxidase N-terminal domain-containing protein</fullName>
    </submittedName>
</protein>
<dbReference type="RefSeq" id="WP_251872216.1">
    <property type="nucleotide sequence ID" value="NZ_CP098755.1"/>
</dbReference>
<reference evidence="3" key="1">
    <citation type="submission" date="2022-06" db="EMBL/GenBank/DDBJ databases">
        <title>Genome sequencing of Brevibacillus sp. BB3-R1.</title>
        <authorList>
            <person name="Heo J."/>
            <person name="Lee D."/>
            <person name="Won M."/>
            <person name="Han B.-H."/>
            <person name="Hong S.-B."/>
            <person name="Kwon S.-W."/>
        </authorList>
    </citation>
    <scope>NUCLEOTIDE SEQUENCE</scope>
    <source>
        <strain evidence="3">BB3-R1</strain>
    </source>
</reference>
<organism evidence="3 4">
    <name type="scientific">Brevibacillus ruminantium</name>
    <dbReference type="NCBI Taxonomy" id="2950604"/>
    <lineage>
        <taxon>Bacteria</taxon>
        <taxon>Bacillati</taxon>
        <taxon>Bacillota</taxon>
        <taxon>Bacilli</taxon>
        <taxon>Bacillales</taxon>
        <taxon>Paenibacillaceae</taxon>
        <taxon>Brevibacillus</taxon>
    </lineage>
</organism>
<dbReference type="Pfam" id="PF07833">
    <property type="entry name" value="Cu_amine_oxidN1"/>
    <property type="match status" value="1"/>
</dbReference>
<dbReference type="InterPro" id="IPR036582">
    <property type="entry name" value="Mao_N_sf"/>
</dbReference>
<dbReference type="Proteomes" id="UP001056500">
    <property type="component" value="Chromosome"/>
</dbReference>
<gene>
    <name evidence="3" type="ORF">NDK47_23800</name>
</gene>
<feature type="domain" description="Copper amine oxidase-like N-terminal" evidence="2">
    <location>
        <begin position="33"/>
        <end position="139"/>
    </location>
</feature>
<name>A0ABY4WGZ1_9BACL</name>
<sequence length="521" mass="59140">MKKTIGIILICLLISNLPNTSLSAEKEQITIVLDGEALKLDVNPILEKGSILVPIREIFQRMGARVSFDPSTQKIVIEQSDSKIELWIGNNNAYVNQKLFNLDVPPSIVNGRTLVPLRFIIECLGYHIEWNQTNKTVNISTNGSLTQALNSAQAVNSVPSNVLLSIIHQKPNPYWTWTKVDQDYLQNFGTNLTENQKDILLKEMLVIQDEVEKWETHYTKVKGMKFYPSYTVGIIDTLNRAIKARYLLVYESNNYKYVSDGQSGIVGNEVMYGNFIERDLNASDQKILHAIQQVPFDTKIYEGLRILNVPIDSLQGLNSEFYAAGYASRSTATISIVTGINNADNTGTFYHELGHIWDGLYHDEKKYLSIRQKQRLDDSSWGSSLDENFAEDFRLAMSPNKDQMPSLTAFGQPDEEVLSSLREWILDTTENNPKILPFVEIDNEQRFSYLYATNEDSITFSGTAQDDFTMTIITPNGDREEQEVSTKNNHFRAKVSLQQEGVYQIRSAIGSFTIVYLKYGK</sequence>
<evidence type="ECO:0000259" key="2">
    <source>
        <dbReference type="Pfam" id="PF07833"/>
    </source>
</evidence>
<accession>A0ABY4WGZ1</accession>
<evidence type="ECO:0000313" key="3">
    <source>
        <dbReference type="EMBL" id="USG65110.1"/>
    </source>
</evidence>
<evidence type="ECO:0000256" key="1">
    <source>
        <dbReference type="SAM" id="SignalP"/>
    </source>
</evidence>
<feature type="chain" id="PRO_5046171923" evidence="1">
    <location>
        <begin position="24"/>
        <end position="521"/>
    </location>
</feature>
<dbReference type="Gene3D" id="3.30.457.10">
    <property type="entry name" value="Copper amine oxidase-like, N-terminal domain"/>
    <property type="match status" value="1"/>
</dbReference>
<dbReference type="EMBL" id="CP098755">
    <property type="protein sequence ID" value="USG65110.1"/>
    <property type="molecule type" value="Genomic_DNA"/>
</dbReference>
<dbReference type="SUPFAM" id="SSF55383">
    <property type="entry name" value="Copper amine oxidase, domain N"/>
    <property type="match status" value="1"/>
</dbReference>
<feature type="signal peptide" evidence="1">
    <location>
        <begin position="1"/>
        <end position="23"/>
    </location>
</feature>
<keyword evidence="4" id="KW-1185">Reference proteome</keyword>